<comment type="similarity">
    <text evidence="2 8">Belongs to the cutinase family.</text>
</comment>
<dbReference type="PROSITE" id="PS00155">
    <property type="entry name" value="CUTINASE_1"/>
    <property type="match status" value="1"/>
</dbReference>
<accession>A0A7I7L148</accession>
<evidence type="ECO:0000256" key="3">
    <source>
        <dbReference type="ARBA" id="ARBA00022487"/>
    </source>
</evidence>
<dbReference type="EMBL" id="AP022569">
    <property type="protein sequence ID" value="BBX47282.1"/>
    <property type="molecule type" value="Genomic_DNA"/>
</dbReference>
<sequence>MVRAGIRALLKLLMTCLLLAGSLVSTSAVGGAADGEPCPDVAVIFARGTLEPPGVGATGQAFTDALNGRLGNTPAAIYPVDYPASLDFNQAGAGVADAANRVLGIVNTCPATKIVVGGYSQGAAIAAYITADSVPPGYDLPAGITGPLPANVANHVAAVTLFGKPSSGFLNLVDHNAPPINIGPRYVSKTIDLCAPQDPVCTSGGGFSRAAHSAYKSNGMTDQAADFAAKAVGR</sequence>
<keyword evidence="7" id="KW-1015">Disulfide bond</keyword>
<dbReference type="PANTHER" id="PTHR33630:SF9">
    <property type="entry name" value="CUTINASE 4"/>
    <property type="match status" value="1"/>
</dbReference>
<dbReference type="EC" id="3.1.1.-" evidence="8"/>
<name>A0A7I7L148_9MYCO</name>
<keyword evidence="5 8" id="KW-0732">Signal</keyword>
<evidence type="ECO:0000313" key="10">
    <source>
        <dbReference type="Proteomes" id="UP000465866"/>
    </source>
</evidence>
<dbReference type="AlphaFoldDB" id="A0A7I7L148"/>
<dbReference type="PANTHER" id="PTHR33630">
    <property type="entry name" value="CUTINASE RV1984C-RELATED-RELATED"/>
    <property type="match status" value="1"/>
</dbReference>
<feature type="signal peptide" evidence="8">
    <location>
        <begin position="1"/>
        <end position="27"/>
    </location>
</feature>
<protein>
    <recommendedName>
        <fullName evidence="8">Cutinase</fullName>
        <ecNumber evidence="8">3.1.1.-</ecNumber>
    </recommendedName>
</protein>
<reference evidence="9 10" key="1">
    <citation type="journal article" date="2019" name="Emerg. Microbes Infect.">
        <title>Comprehensive subspecies identification of 175 nontuberculous mycobacteria species based on 7547 genomic profiles.</title>
        <authorList>
            <person name="Matsumoto Y."/>
            <person name="Kinjo T."/>
            <person name="Motooka D."/>
            <person name="Nabeya D."/>
            <person name="Jung N."/>
            <person name="Uechi K."/>
            <person name="Horii T."/>
            <person name="Iida T."/>
            <person name="Fujita J."/>
            <person name="Nakamura S."/>
        </authorList>
    </citation>
    <scope>NUCLEOTIDE SEQUENCE [LARGE SCALE GENOMIC DNA]</scope>
    <source>
        <strain evidence="9 10">JCM 12404</strain>
    </source>
</reference>
<feature type="chain" id="PRO_5039746615" description="Cutinase" evidence="8">
    <location>
        <begin position="28"/>
        <end position="234"/>
    </location>
</feature>
<evidence type="ECO:0000256" key="6">
    <source>
        <dbReference type="ARBA" id="ARBA00022801"/>
    </source>
</evidence>
<keyword evidence="4 8" id="KW-0964">Secreted</keyword>
<dbReference type="Pfam" id="PF01083">
    <property type="entry name" value="Cutinase"/>
    <property type="match status" value="1"/>
</dbReference>
<dbReference type="Proteomes" id="UP000465866">
    <property type="component" value="Chromosome"/>
</dbReference>
<dbReference type="GO" id="GO:0005576">
    <property type="term" value="C:extracellular region"/>
    <property type="evidence" value="ECO:0007669"/>
    <property type="project" value="UniProtKB-SubCell"/>
</dbReference>
<dbReference type="KEGG" id="mcoo:MCOO_32970"/>
<evidence type="ECO:0000313" key="9">
    <source>
        <dbReference type="EMBL" id="BBX47282.1"/>
    </source>
</evidence>
<evidence type="ECO:0000256" key="8">
    <source>
        <dbReference type="RuleBase" id="RU361263"/>
    </source>
</evidence>
<dbReference type="InterPro" id="IPR029058">
    <property type="entry name" value="AB_hydrolase_fold"/>
</dbReference>
<dbReference type="InterPro" id="IPR043580">
    <property type="entry name" value="CUTINASE_1"/>
</dbReference>
<evidence type="ECO:0000256" key="5">
    <source>
        <dbReference type="ARBA" id="ARBA00022729"/>
    </source>
</evidence>
<comment type="function">
    <text evidence="8">Catalyzes the hydrolysis of complex carboxylic polyesters found in the cell wall of plants. Degrades cutin, a macromolecule that forms the structure of the plant cuticle.</text>
</comment>
<dbReference type="RefSeq" id="WP_372512986.1">
    <property type="nucleotide sequence ID" value="NZ_AP022569.1"/>
</dbReference>
<dbReference type="InterPro" id="IPR000675">
    <property type="entry name" value="Cutinase/axe"/>
</dbReference>
<keyword evidence="3 8" id="KW-0719">Serine esterase</keyword>
<evidence type="ECO:0000256" key="2">
    <source>
        <dbReference type="ARBA" id="ARBA00007534"/>
    </source>
</evidence>
<comment type="subcellular location">
    <subcellularLocation>
        <location evidence="1 8">Secreted</location>
    </subcellularLocation>
</comment>
<proteinExistence type="inferred from homology"/>
<evidence type="ECO:0000256" key="7">
    <source>
        <dbReference type="ARBA" id="ARBA00023157"/>
    </source>
</evidence>
<dbReference type="GO" id="GO:0052689">
    <property type="term" value="F:carboxylic ester hydrolase activity"/>
    <property type="evidence" value="ECO:0007669"/>
    <property type="project" value="UniProtKB-KW"/>
</dbReference>
<evidence type="ECO:0000256" key="1">
    <source>
        <dbReference type="ARBA" id="ARBA00004613"/>
    </source>
</evidence>
<dbReference type="Gene3D" id="3.40.50.1820">
    <property type="entry name" value="alpha/beta hydrolase"/>
    <property type="match status" value="1"/>
</dbReference>
<dbReference type="SMART" id="SM01110">
    <property type="entry name" value="Cutinase"/>
    <property type="match status" value="1"/>
</dbReference>
<evidence type="ECO:0000256" key="4">
    <source>
        <dbReference type="ARBA" id="ARBA00022525"/>
    </source>
</evidence>
<organism evidence="9 10">
    <name type="scientific">Mycobacterium cookii</name>
    <dbReference type="NCBI Taxonomy" id="1775"/>
    <lineage>
        <taxon>Bacteria</taxon>
        <taxon>Bacillati</taxon>
        <taxon>Actinomycetota</taxon>
        <taxon>Actinomycetes</taxon>
        <taxon>Mycobacteriales</taxon>
        <taxon>Mycobacteriaceae</taxon>
        <taxon>Mycobacterium</taxon>
    </lineage>
</organism>
<gene>
    <name evidence="9" type="primary">cut1_2</name>
    <name evidence="9" type="ORF">MCOO_32970</name>
</gene>
<dbReference type="SUPFAM" id="SSF53474">
    <property type="entry name" value="alpha/beta-Hydrolases"/>
    <property type="match status" value="1"/>
</dbReference>
<keyword evidence="10" id="KW-1185">Reference proteome</keyword>
<keyword evidence="6 8" id="KW-0378">Hydrolase</keyword>